<keyword evidence="2" id="KW-0378">Hydrolase</keyword>
<name>A0AAD8MXL3_9APIA</name>
<organism evidence="4 5">
    <name type="scientific">Heracleum sosnowskyi</name>
    <dbReference type="NCBI Taxonomy" id="360622"/>
    <lineage>
        <taxon>Eukaryota</taxon>
        <taxon>Viridiplantae</taxon>
        <taxon>Streptophyta</taxon>
        <taxon>Embryophyta</taxon>
        <taxon>Tracheophyta</taxon>
        <taxon>Spermatophyta</taxon>
        <taxon>Magnoliopsida</taxon>
        <taxon>eudicotyledons</taxon>
        <taxon>Gunneridae</taxon>
        <taxon>Pentapetalae</taxon>
        <taxon>asterids</taxon>
        <taxon>campanulids</taxon>
        <taxon>Apiales</taxon>
        <taxon>Apiaceae</taxon>
        <taxon>Apioideae</taxon>
        <taxon>apioid superclade</taxon>
        <taxon>Tordylieae</taxon>
        <taxon>Tordyliinae</taxon>
        <taxon>Heracleum</taxon>
    </lineage>
</organism>
<dbReference type="GO" id="GO:0005634">
    <property type="term" value="C:nucleus"/>
    <property type="evidence" value="ECO:0007669"/>
    <property type="project" value="TreeGrafter"/>
</dbReference>
<dbReference type="GO" id="GO:0008408">
    <property type="term" value="F:3'-5' exonuclease activity"/>
    <property type="evidence" value="ECO:0007669"/>
    <property type="project" value="InterPro"/>
</dbReference>
<keyword evidence="5" id="KW-1185">Reference proteome</keyword>
<evidence type="ECO:0000256" key="1">
    <source>
        <dbReference type="ARBA" id="ARBA00022722"/>
    </source>
</evidence>
<dbReference type="AlphaFoldDB" id="A0AAD8MXL3"/>
<keyword evidence="4" id="KW-0269">Exonuclease</keyword>
<dbReference type="PANTHER" id="PTHR13620:SF59">
    <property type="entry name" value="POLYNUCLEOTIDYL TRANSFERASE, RIBONUCLEASE H-LIKE SUPERFAMILY PROTEIN"/>
    <property type="match status" value="1"/>
</dbReference>
<dbReference type="GO" id="GO:0005737">
    <property type="term" value="C:cytoplasm"/>
    <property type="evidence" value="ECO:0007669"/>
    <property type="project" value="TreeGrafter"/>
</dbReference>
<evidence type="ECO:0000259" key="3">
    <source>
        <dbReference type="Pfam" id="PF01612"/>
    </source>
</evidence>
<dbReference type="SUPFAM" id="SSF53098">
    <property type="entry name" value="Ribonuclease H-like"/>
    <property type="match status" value="1"/>
</dbReference>
<evidence type="ECO:0000313" key="4">
    <source>
        <dbReference type="EMBL" id="KAK1387468.1"/>
    </source>
</evidence>
<dbReference type="CDD" id="cd06141">
    <property type="entry name" value="WRN_exo"/>
    <property type="match status" value="1"/>
</dbReference>
<dbReference type="InterPro" id="IPR036397">
    <property type="entry name" value="RNaseH_sf"/>
</dbReference>
<dbReference type="InterPro" id="IPR002562">
    <property type="entry name" value="3'-5'_exonuclease_dom"/>
</dbReference>
<dbReference type="InterPro" id="IPR012337">
    <property type="entry name" value="RNaseH-like_sf"/>
</dbReference>
<comment type="caution">
    <text evidence="4">The sequence shown here is derived from an EMBL/GenBank/DDBJ whole genome shotgun (WGS) entry which is preliminary data.</text>
</comment>
<accession>A0AAD8MXL3</accession>
<reference evidence="4" key="1">
    <citation type="submission" date="2023-02" db="EMBL/GenBank/DDBJ databases">
        <title>Genome of toxic invasive species Heracleum sosnowskyi carries increased number of genes despite the absence of recent whole-genome duplications.</title>
        <authorList>
            <person name="Schelkunov M."/>
            <person name="Shtratnikova V."/>
            <person name="Makarenko M."/>
            <person name="Klepikova A."/>
            <person name="Omelchenko D."/>
            <person name="Novikova G."/>
            <person name="Obukhova E."/>
            <person name="Bogdanov V."/>
            <person name="Penin A."/>
            <person name="Logacheva M."/>
        </authorList>
    </citation>
    <scope>NUCLEOTIDE SEQUENCE</scope>
    <source>
        <strain evidence="4">Hsosn_3</strain>
        <tissue evidence="4">Leaf</tissue>
    </source>
</reference>
<feature type="domain" description="3'-5' exonuclease" evidence="3">
    <location>
        <begin position="75"/>
        <end position="200"/>
    </location>
</feature>
<dbReference type="GO" id="GO:0003676">
    <property type="term" value="F:nucleic acid binding"/>
    <property type="evidence" value="ECO:0007669"/>
    <property type="project" value="InterPro"/>
</dbReference>
<dbReference type="Proteomes" id="UP001237642">
    <property type="component" value="Unassembled WGS sequence"/>
</dbReference>
<keyword evidence="1" id="KW-0540">Nuclease</keyword>
<dbReference type="PANTHER" id="PTHR13620">
    <property type="entry name" value="3-5 EXONUCLEASE"/>
    <property type="match status" value="1"/>
</dbReference>
<sequence>MRNVRIKPTFCDRRYRRRTFTINCNNRTILTTVTSTPAVVRSWLHRVIISFSRHLHTGRLVVGLGVQWRENSSTAATLQLCVGRFCLILQLLYTTRIPLCLRRFLSNPSITFVGVWNSRDREMLSQSRHVIDIDHLIDVRHVAAEKRGIASQVSMERLAEMILGMDGLDKPEEIGRSNWNVSLLSHKQVVYACVDAFVSFCLGRDLDAWDWNRYRNKNQGAFAGHAVCFVAQAAPMDPQYSSDDEIAAVEDEDHQYHYDEDCGSYFM</sequence>
<dbReference type="GO" id="GO:0006139">
    <property type="term" value="P:nucleobase-containing compound metabolic process"/>
    <property type="evidence" value="ECO:0007669"/>
    <property type="project" value="InterPro"/>
</dbReference>
<evidence type="ECO:0000256" key="2">
    <source>
        <dbReference type="ARBA" id="ARBA00022801"/>
    </source>
</evidence>
<dbReference type="Gene3D" id="3.30.420.10">
    <property type="entry name" value="Ribonuclease H-like superfamily/Ribonuclease H"/>
    <property type="match status" value="1"/>
</dbReference>
<proteinExistence type="predicted"/>
<gene>
    <name evidence="4" type="ORF">POM88_015646</name>
</gene>
<dbReference type="EMBL" id="JAUIZM010000004">
    <property type="protein sequence ID" value="KAK1387468.1"/>
    <property type="molecule type" value="Genomic_DNA"/>
</dbReference>
<evidence type="ECO:0000313" key="5">
    <source>
        <dbReference type="Proteomes" id="UP001237642"/>
    </source>
</evidence>
<dbReference type="Pfam" id="PF01612">
    <property type="entry name" value="DNA_pol_A_exo1"/>
    <property type="match status" value="1"/>
</dbReference>
<reference evidence="4" key="2">
    <citation type="submission" date="2023-05" db="EMBL/GenBank/DDBJ databases">
        <authorList>
            <person name="Schelkunov M.I."/>
        </authorList>
    </citation>
    <scope>NUCLEOTIDE SEQUENCE</scope>
    <source>
        <strain evidence="4">Hsosn_3</strain>
        <tissue evidence="4">Leaf</tissue>
    </source>
</reference>
<protein>
    <submittedName>
        <fullName evidence="4">3'-5' exonuclease domain-containing protein</fullName>
    </submittedName>
</protein>
<dbReference type="InterPro" id="IPR051132">
    <property type="entry name" value="3-5_Exonuclease_domain"/>
</dbReference>